<dbReference type="InterPro" id="IPR041458">
    <property type="entry name" value="Rv3651-like_N"/>
</dbReference>
<evidence type="ECO:0000313" key="3">
    <source>
        <dbReference type="EMBL" id="ATL65777.1"/>
    </source>
</evidence>
<accession>A0A291REJ8</accession>
<evidence type="ECO:0000313" key="4">
    <source>
        <dbReference type="Proteomes" id="UP000221961"/>
    </source>
</evidence>
<evidence type="ECO:0000259" key="1">
    <source>
        <dbReference type="Pfam" id="PF18007"/>
    </source>
</evidence>
<dbReference type="EMBL" id="CP023778">
    <property type="protein sequence ID" value="ATL65777.1"/>
    <property type="molecule type" value="Genomic_DNA"/>
</dbReference>
<dbReference type="AlphaFoldDB" id="A0A291REJ8"/>
<dbReference type="RefSeq" id="WP_098693020.1">
    <property type="nucleotide sequence ID" value="NZ_CP023778.1"/>
</dbReference>
<feature type="domain" description="Rv3651-like C-terminal" evidence="2">
    <location>
        <begin position="220"/>
        <end position="300"/>
    </location>
</feature>
<dbReference type="Pfam" id="PF18007">
    <property type="entry name" value="Rv3651-like_N"/>
    <property type="match status" value="1"/>
</dbReference>
<organism evidence="3 4">
    <name type="scientific">Nocardia terpenica</name>
    <dbReference type="NCBI Taxonomy" id="455432"/>
    <lineage>
        <taxon>Bacteria</taxon>
        <taxon>Bacillati</taxon>
        <taxon>Actinomycetota</taxon>
        <taxon>Actinomycetes</taxon>
        <taxon>Mycobacteriales</taxon>
        <taxon>Nocardiaceae</taxon>
        <taxon>Nocardia</taxon>
    </lineage>
</organism>
<dbReference type="Pfam" id="PF21043">
    <property type="entry name" value="Rv3651-like_C"/>
    <property type="match status" value="1"/>
</dbReference>
<dbReference type="KEGG" id="ntp:CRH09_05665"/>
<protein>
    <submittedName>
        <fullName evidence="3">Uncharacterized protein</fullName>
    </submittedName>
</protein>
<dbReference type="GeneID" id="88356922"/>
<dbReference type="InterPro" id="IPR048578">
    <property type="entry name" value="Rv3651-like_C"/>
</dbReference>
<evidence type="ECO:0000259" key="2">
    <source>
        <dbReference type="Pfam" id="PF21043"/>
    </source>
</evidence>
<reference evidence="3 4" key="1">
    <citation type="submission" date="2017-10" db="EMBL/GenBank/DDBJ databases">
        <title>Comparative genomics between pathogenic Norcardia.</title>
        <authorList>
            <person name="Zeng L."/>
        </authorList>
    </citation>
    <scope>NUCLEOTIDE SEQUENCE [LARGE SCALE GENOMIC DNA]</scope>
    <source>
        <strain evidence="3 4">NC_YFY_NT001</strain>
    </source>
</reference>
<sequence length="327" mass="36051">MIIEQWLLIETLDGPGTWSVLAVGTAPRRWKSLARTVSARLRPIVAAAHDCREPVARDLPRSRHPWSSRHARAIPVLGADGRVYGVRFWVGTGEPPEPPRVASFRLDSRTRRIEVDATALDPTFDPGRTVWIGAETFEHVERFDQALDLVAILLRAEPGSRWLGEITVRTPAGLRTLLLAVRNGIESPHEWRGLLADVTDSVPPMGKSFEATTVDALVNTNPGLYLAVVDTARVRLIRWIGGPIPGLRWSGDTDERTMPHPDDRARILTARTALLKGSPFHTLPALRLATTDGNWLTVDCEASPLPYGPPDAGPPQFALVRCQLRGE</sequence>
<gene>
    <name evidence="3" type="ORF">CRH09_05665</name>
</gene>
<name>A0A291REJ8_9NOCA</name>
<dbReference type="Proteomes" id="UP000221961">
    <property type="component" value="Chromosome"/>
</dbReference>
<proteinExistence type="predicted"/>
<feature type="domain" description="Rv3651-like N-terminal" evidence="1">
    <location>
        <begin position="5"/>
        <end position="99"/>
    </location>
</feature>